<organism evidence="3 4">
    <name type="scientific">Scomber scombrus</name>
    <name type="common">Atlantic mackerel</name>
    <name type="synonym">Scomber vernalis</name>
    <dbReference type="NCBI Taxonomy" id="13677"/>
    <lineage>
        <taxon>Eukaryota</taxon>
        <taxon>Metazoa</taxon>
        <taxon>Chordata</taxon>
        <taxon>Craniata</taxon>
        <taxon>Vertebrata</taxon>
        <taxon>Euteleostomi</taxon>
        <taxon>Actinopterygii</taxon>
        <taxon>Neopterygii</taxon>
        <taxon>Teleostei</taxon>
        <taxon>Neoteleostei</taxon>
        <taxon>Acanthomorphata</taxon>
        <taxon>Pelagiaria</taxon>
        <taxon>Scombriformes</taxon>
        <taxon>Scombridae</taxon>
        <taxon>Scomber</taxon>
    </lineage>
</organism>
<evidence type="ECO:0000313" key="3">
    <source>
        <dbReference type="EMBL" id="CAK6967918.1"/>
    </source>
</evidence>
<proteinExistence type="predicted"/>
<accession>A0AAV1P8H0</accession>
<keyword evidence="2" id="KW-1133">Transmembrane helix</keyword>
<keyword evidence="2" id="KW-0812">Transmembrane</keyword>
<evidence type="ECO:0000256" key="1">
    <source>
        <dbReference type="SAM" id="Coils"/>
    </source>
</evidence>
<dbReference type="Proteomes" id="UP001314229">
    <property type="component" value="Unassembled WGS sequence"/>
</dbReference>
<keyword evidence="2" id="KW-0472">Membrane</keyword>
<dbReference type="AlphaFoldDB" id="A0AAV1P8H0"/>
<protein>
    <submittedName>
        <fullName evidence="3">Uncharacterized protein LOC127379198 isoform X4</fullName>
    </submittedName>
</protein>
<comment type="caution">
    <text evidence="3">The sequence shown here is derived from an EMBL/GenBank/DDBJ whole genome shotgun (WGS) entry which is preliminary data.</text>
</comment>
<gene>
    <name evidence="3" type="ORF">FSCOSCO3_A010526</name>
</gene>
<feature type="transmembrane region" description="Helical" evidence="2">
    <location>
        <begin position="58"/>
        <end position="77"/>
    </location>
</feature>
<keyword evidence="4" id="KW-1185">Reference proteome</keyword>
<dbReference type="EMBL" id="CAWUFR010000112">
    <property type="protein sequence ID" value="CAK6967918.1"/>
    <property type="molecule type" value="Genomic_DNA"/>
</dbReference>
<reference evidence="3 4" key="1">
    <citation type="submission" date="2024-01" db="EMBL/GenBank/DDBJ databases">
        <authorList>
            <person name="Alioto T."/>
            <person name="Alioto T."/>
            <person name="Gomez Garrido J."/>
        </authorList>
    </citation>
    <scope>NUCLEOTIDE SEQUENCE [LARGE SCALE GENOMIC DNA]</scope>
</reference>
<name>A0AAV1P8H0_SCOSC</name>
<keyword evidence="1" id="KW-0175">Coiled coil</keyword>
<evidence type="ECO:0000313" key="4">
    <source>
        <dbReference type="Proteomes" id="UP001314229"/>
    </source>
</evidence>
<feature type="coiled-coil region" evidence="1">
    <location>
        <begin position="74"/>
        <end position="101"/>
    </location>
</feature>
<evidence type="ECO:0000256" key="2">
    <source>
        <dbReference type="SAM" id="Phobius"/>
    </source>
</evidence>
<sequence length="156" mass="17737">MGASRYYPALWLDTSRVFKALSVVCHVIQSSSSLQLTAMAAGALSRSRGAAGVRTTKGLYFIFTLLCLFCLASSLTTTERLEKAQKMLKKAEEKLERAKVRQFCSLFFFKKKYISLHLIRYPDITKMKDHTDKVYNSSINGAHDNFSLFHVLFCFN</sequence>